<dbReference type="GeneID" id="54403727"/>
<evidence type="ECO:0000313" key="3">
    <source>
        <dbReference type="Proteomes" id="UP000799771"/>
    </source>
</evidence>
<dbReference type="EMBL" id="ML977500">
    <property type="protein sequence ID" value="KAF2132670.1"/>
    <property type="molecule type" value="Genomic_DNA"/>
</dbReference>
<dbReference type="RefSeq" id="XP_033527057.1">
    <property type="nucleotide sequence ID" value="XM_033663295.1"/>
</dbReference>
<proteinExistence type="predicted"/>
<organism evidence="2 3">
    <name type="scientific">Dothidotthia symphoricarpi CBS 119687</name>
    <dbReference type="NCBI Taxonomy" id="1392245"/>
    <lineage>
        <taxon>Eukaryota</taxon>
        <taxon>Fungi</taxon>
        <taxon>Dikarya</taxon>
        <taxon>Ascomycota</taxon>
        <taxon>Pezizomycotina</taxon>
        <taxon>Dothideomycetes</taxon>
        <taxon>Pleosporomycetidae</taxon>
        <taxon>Pleosporales</taxon>
        <taxon>Dothidotthiaceae</taxon>
        <taxon>Dothidotthia</taxon>
    </lineage>
</organism>
<evidence type="ECO:0000313" key="2">
    <source>
        <dbReference type="EMBL" id="KAF2132670.1"/>
    </source>
</evidence>
<keyword evidence="3" id="KW-1185">Reference proteome</keyword>
<name>A0A6A6ALI8_9PLEO</name>
<accession>A0A6A6ALI8</accession>
<sequence>MISPPLIEKVLRRAQETASHSWEYSTVYEALLEYHTPSLSIFSSPFPNQEVPVLDGEQVQALEYIKPFIRTNTTTLCDGNGSSADPASLGIPALLVGKTSKADHDAYSKAVSRQLNHLLHTVPRHANGAISHREDAASLWADFVYMVPPFLAFYGVFTDDVDTIREAVRQCELYRDVLSTATRAWKHIVNAQDGAEGLKDDSGLWSTSNGWVAAGMARVLATLQKSRFAGETADEQASLLKMIQQILDGVMVFDTDSSGLLRNYLDDETWWGEVSGTALLAATTFRMAVLKPGIFGTTYTNWAVRKMEVVSCCIDETTGIAQPFVNPLKEGQKTPLEGVSPEGQAFVVLMFAAWRDWNGDMWKDS</sequence>
<reference evidence="2" key="1">
    <citation type="journal article" date="2020" name="Stud. Mycol.">
        <title>101 Dothideomycetes genomes: a test case for predicting lifestyles and emergence of pathogens.</title>
        <authorList>
            <person name="Haridas S."/>
            <person name="Albert R."/>
            <person name="Binder M."/>
            <person name="Bloem J."/>
            <person name="Labutti K."/>
            <person name="Salamov A."/>
            <person name="Andreopoulos B."/>
            <person name="Baker S."/>
            <person name="Barry K."/>
            <person name="Bills G."/>
            <person name="Bluhm B."/>
            <person name="Cannon C."/>
            <person name="Castanera R."/>
            <person name="Culley D."/>
            <person name="Daum C."/>
            <person name="Ezra D."/>
            <person name="Gonzalez J."/>
            <person name="Henrissat B."/>
            <person name="Kuo A."/>
            <person name="Liang C."/>
            <person name="Lipzen A."/>
            <person name="Lutzoni F."/>
            <person name="Magnuson J."/>
            <person name="Mondo S."/>
            <person name="Nolan M."/>
            <person name="Ohm R."/>
            <person name="Pangilinan J."/>
            <person name="Park H.-J."/>
            <person name="Ramirez L."/>
            <person name="Alfaro M."/>
            <person name="Sun H."/>
            <person name="Tritt A."/>
            <person name="Yoshinaga Y."/>
            <person name="Zwiers L.-H."/>
            <person name="Turgeon B."/>
            <person name="Goodwin S."/>
            <person name="Spatafora J."/>
            <person name="Crous P."/>
            <person name="Grigoriev I."/>
        </authorList>
    </citation>
    <scope>NUCLEOTIDE SEQUENCE</scope>
    <source>
        <strain evidence="2">CBS 119687</strain>
    </source>
</reference>
<dbReference type="InterPro" id="IPR008928">
    <property type="entry name" value="6-hairpin_glycosidase_sf"/>
</dbReference>
<dbReference type="PANTHER" id="PTHR41814:SF1">
    <property type="entry name" value="CELLULASE"/>
    <property type="match status" value="1"/>
</dbReference>
<keyword evidence="1" id="KW-0378">Hydrolase</keyword>
<dbReference type="GO" id="GO:0016798">
    <property type="term" value="F:hydrolase activity, acting on glycosyl bonds"/>
    <property type="evidence" value="ECO:0007669"/>
    <property type="project" value="UniProtKB-KW"/>
</dbReference>
<gene>
    <name evidence="2" type="ORF">P153DRAFT_283971</name>
</gene>
<dbReference type="AlphaFoldDB" id="A0A6A6ALI8"/>
<dbReference type="Pfam" id="PF07470">
    <property type="entry name" value="Glyco_hydro_88"/>
    <property type="match status" value="1"/>
</dbReference>
<dbReference type="Gene3D" id="1.50.10.10">
    <property type="match status" value="1"/>
</dbReference>
<dbReference type="GO" id="GO:0005975">
    <property type="term" value="P:carbohydrate metabolic process"/>
    <property type="evidence" value="ECO:0007669"/>
    <property type="project" value="InterPro"/>
</dbReference>
<dbReference type="Proteomes" id="UP000799771">
    <property type="component" value="Unassembled WGS sequence"/>
</dbReference>
<dbReference type="SUPFAM" id="SSF48208">
    <property type="entry name" value="Six-hairpin glycosidases"/>
    <property type="match status" value="1"/>
</dbReference>
<evidence type="ECO:0000256" key="1">
    <source>
        <dbReference type="ARBA" id="ARBA00022801"/>
    </source>
</evidence>
<dbReference type="OrthoDB" id="4138492at2759"/>
<dbReference type="InterPro" id="IPR010905">
    <property type="entry name" value="Glyco_hydro_88"/>
</dbReference>
<protein>
    <submittedName>
        <fullName evidence="2">Six-hairpin glycosidase</fullName>
    </submittedName>
</protein>
<dbReference type="PANTHER" id="PTHR41814">
    <property type="entry name" value="EXPRESSED PROTEIN"/>
    <property type="match status" value="1"/>
</dbReference>
<keyword evidence="2" id="KW-0326">Glycosidase</keyword>
<dbReference type="InterPro" id="IPR012341">
    <property type="entry name" value="6hp_glycosidase-like_sf"/>
</dbReference>